<evidence type="ECO:0000313" key="1">
    <source>
        <dbReference type="EMBL" id="QIX91544.1"/>
    </source>
</evidence>
<sequence>MTEIQLKKLLRQLHAAQIQDSLLEECSKISKSNPETLPYSGNVQLRIIGETLNILSRNERFVIETHLVYHHTWTETMTLFSEENGPGCGRSERTLKRIQSRALKKMVNFINRSQLKEYFHKT</sequence>
<reference evidence="1 2" key="1">
    <citation type="submission" date="2019-11" db="EMBL/GenBank/DDBJ databases">
        <title>FDA dAtabase for Regulatory Grade micrObial Sequences (FDA-ARGOS): Supporting development and validation of Infectious Disease Dx tests.</title>
        <authorList>
            <person name="Turner S."/>
            <person name="Byrd R."/>
            <person name="Tallon L."/>
            <person name="Sadzewicz L."/>
            <person name="Vavikolanu K."/>
            <person name="Mehta A."/>
            <person name="Aluvathingal J."/>
            <person name="Nadendla S."/>
            <person name="Myers T."/>
            <person name="Yan Y."/>
            <person name="Sichtig H."/>
        </authorList>
    </citation>
    <scope>NUCLEOTIDE SEQUENCE [LARGE SCALE GENOMIC DNA]</scope>
    <source>
        <strain evidence="1 2">FDAARGOS_739</strain>
    </source>
</reference>
<organism evidence="1 2">
    <name type="scientific">Enterocloster clostridioformis</name>
    <dbReference type="NCBI Taxonomy" id="1531"/>
    <lineage>
        <taxon>Bacteria</taxon>
        <taxon>Bacillati</taxon>
        <taxon>Bacillota</taxon>
        <taxon>Clostridia</taxon>
        <taxon>Lachnospirales</taxon>
        <taxon>Lachnospiraceae</taxon>
        <taxon>Enterocloster</taxon>
    </lineage>
</organism>
<name>A0AAP9S8F6_9FIRM</name>
<proteinExistence type="predicted"/>
<evidence type="ECO:0000313" key="2">
    <source>
        <dbReference type="Proteomes" id="UP000501069"/>
    </source>
</evidence>
<dbReference type="AlphaFoldDB" id="A0AAP9S8F6"/>
<dbReference type="Proteomes" id="UP000501069">
    <property type="component" value="Chromosome"/>
</dbReference>
<dbReference type="GeneID" id="57962266"/>
<dbReference type="RefSeq" id="WP_139196794.1">
    <property type="nucleotide sequence ID" value="NZ_CABKQO010000003.1"/>
</dbReference>
<dbReference type="EMBL" id="CP050964">
    <property type="protein sequence ID" value="QIX91544.1"/>
    <property type="molecule type" value="Genomic_DNA"/>
</dbReference>
<protein>
    <submittedName>
        <fullName evidence="1">Uncharacterized protein</fullName>
    </submittedName>
</protein>
<gene>
    <name evidence="1" type="ORF">FOC47_13940</name>
</gene>
<accession>A0AAP9S8F6</accession>